<dbReference type="NCBIfam" id="TIGR03062">
    <property type="entry name" value="pip_yhgE_Cterm"/>
    <property type="match status" value="1"/>
</dbReference>
<evidence type="ECO:0000313" key="8">
    <source>
        <dbReference type="Proteomes" id="UP001500943"/>
    </source>
</evidence>
<dbReference type="InterPro" id="IPR017500">
    <property type="entry name" value="Phage_infect_YhgE_N"/>
</dbReference>
<feature type="domain" description="ABC-2 type transporter transmembrane" evidence="6">
    <location>
        <begin position="24"/>
        <end position="555"/>
    </location>
</feature>
<keyword evidence="4 5" id="KW-0472">Membrane</keyword>
<accession>A0ABN1VXD9</accession>
<keyword evidence="8" id="KW-1185">Reference proteome</keyword>
<dbReference type="NCBIfam" id="TIGR03061">
    <property type="entry name" value="pip_yhgE_Nterm"/>
    <property type="match status" value="1"/>
</dbReference>
<dbReference type="Pfam" id="PF12698">
    <property type="entry name" value="ABC2_membrane_3"/>
    <property type="match status" value="1"/>
</dbReference>
<dbReference type="PANTHER" id="PTHR43077">
    <property type="entry name" value="TRANSPORT PERMEASE YVFS-RELATED"/>
    <property type="match status" value="1"/>
</dbReference>
<sequence length="578" mass="58363">MSTTYPTALPKKRWLTVAGFAAVALIPLAFTGLFVAAIGDGDSAIDNIPVALVNNDEIQTTTALDGEEQVVFAGRQLVTELTGADGFDWTITNSDDAETALARGDVYAILTVPEEFSESILSLSTDEPAQAQISIRTDDSHSYLTGSVAQVVGQSMTDTFGRAITSQYIDGIYASIGELGGALSSAAGGATELSDGATDFTAGLTTYTSGVDSLASGLSELNNGAAGLSSLTTGVGQYTSSVSQLSSTLASINPVIQAQLTDPQLKGTLQAVVDGLTQAAASGGTLTSQTADAVGGIQYGISQSASGAGELSAGSATLTDGAKGISTGASELATGLSEGAAQVSSSDPDAASANADIASEPVTLSVSTDNEVTEPAQAIATFFIPLSLWLGALAVFLVLSLPTYRSLSSTAKDGRIVASTLVRASLLTVIQAVLLVILLHAGVGVSWALLPATAGFALLTAISFAAFHYFLTAALGRGGLVISLFLLAIQLTSTGGIYPIEALAAPFQAVSPFLPLTYAVEGMYVILSGGNPQPAITAAFALLALAVVSVALSVLAVKWIRKSTATGMILAAAGSRPL</sequence>
<evidence type="ECO:0000256" key="4">
    <source>
        <dbReference type="ARBA" id="ARBA00023136"/>
    </source>
</evidence>
<evidence type="ECO:0000313" key="7">
    <source>
        <dbReference type="EMBL" id="GAA1226437.1"/>
    </source>
</evidence>
<dbReference type="RefSeq" id="WP_343926580.1">
    <property type="nucleotide sequence ID" value="NZ_BAAAKW010000067.1"/>
</dbReference>
<dbReference type="Gene3D" id="3.40.1710.10">
    <property type="entry name" value="abc type-2 transporter like domain"/>
    <property type="match status" value="1"/>
</dbReference>
<keyword evidence="3 5" id="KW-1133">Transmembrane helix</keyword>
<proteinExistence type="predicted"/>
<gene>
    <name evidence="7" type="ORF">GCM10009655_26340</name>
</gene>
<dbReference type="PANTHER" id="PTHR43077:SF5">
    <property type="entry name" value="PHAGE INFECTION PROTEIN"/>
    <property type="match status" value="1"/>
</dbReference>
<keyword evidence="2 5" id="KW-0812">Transmembrane</keyword>
<dbReference type="Proteomes" id="UP001500943">
    <property type="component" value="Unassembled WGS sequence"/>
</dbReference>
<evidence type="ECO:0000259" key="6">
    <source>
        <dbReference type="Pfam" id="PF12698"/>
    </source>
</evidence>
<evidence type="ECO:0000256" key="3">
    <source>
        <dbReference type="ARBA" id="ARBA00022989"/>
    </source>
</evidence>
<dbReference type="InterPro" id="IPR013525">
    <property type="entry name" value="ABC2_TM"/>
</dbReference>
<dbReference type="InterPro" id="IPR051328">
    <property type="entry name" value="T7SS_ABC-Transporter"/>
</dbReference>
<evidence type="ECO:0000256" key="2">
    <source>
        <dbReference type="ARBA" id="ARBA00022692"/>
    </source>
</evidence>
<name>A0ABN1VXD9_9MICO</name>
<feature type="transmembrane region" description="Helical" evidence="5">
    <location>
        <begin position="478"/>
        <end position="500"/>
    </location>
</feature>
<organism evidence="7 8">
    <name type="scientific">Rhodoglobus aureus</name>
    <dbReference type="NCBI Taxonomy" id="191497"/>
    <lineage>
        <taxon>Bacteria</taxon>
        <taxon>Bacillati</taxon>
        <taxon>Actinomycetota</taxon>
        <taxon>Actinomycetes</taxon>
        <taxon>Micrococcales</taxon>
        <taxon>Microbacteriaceae</taxon>
        <taxon>Rhodoglobus</taxon>
    </lineage>
</organism>
<feature type="transmembrane region" description="Helical" evidence="5">
    <location>
        <begin position="535"/>
        <end position="560"/>
    </location>
</feature>
<protein>
    <submittedName>
        <fullName evidence="7">YhgE/Pip domain-containing protein</fullName>
    </submittedName>
</protein>
<feature type="transmembrane region" description="Helical" evidence="5">
    <location>
        <begin position="447"/>
        <end position="471"/>
    </location>
</feature>
<dbReference type="InterPro" id="IPR017501">
    <property type="entry name" value="Phage_infect_YhgE_C"/>
</dbReference>
<comment type="caution">
    <text evidence="7">The sequence shown here is derived from an EMBL/GenBank/DDBJ whole genome shotgun (WGS) entry which is preliminary data.</text>
</comment>
<feature type="transmembrane region" description="Helical" evidence="5">
    <location>
        <begin position="420"/>
        <end position="441"/>
    </location>
</feature>
<evidence type="ECO:0000256" key="1">
    <source>
        <dbReference type="ARBA" id="ARBA00004141"/>
    </source>
</evidence>
<reference evidence="7 8" key="1">
    <citation type="journal article" date="2019" name="Int. J. Syst. Evol. Microbiol.">
        <title>The Global Catalogue of Microorganisms (GCM) 10K type strain sequencing project: providing services to taxonomists for standard genome sequencing and annotation.</title>
        <authorList>
            <consortium name="The Broad Institute Genomics Platform"/>
            <consortium name="The Broad Institute Genome Sequencing Center for Infectious Disease"/>
            <person name="Wu L."/>
            <person name="Ma J."/>
        </authorList>
    </citation>
    <scope>NUCLEOTIDE SEQUENCE [LARGE SCALE GENOMIC DNA]</scope>
    <source>
        <strain evidence="7 8">JCM 12762</strain>
    </source>
</reference>
<feature type="transmembrane region" description="Helical" evidence="5">
    <location>
        <begin position="378"/>
        <end position="399"/>
    </location>
</feature>
<comment type="subcellular location">
    <subcellularLocation>
        <location evidence="1">Membrane</location>
        <topology evidence="1">Multi-pass membrane protein</topology>
    </subcellularLocation>
</comment>
<evidence type="ECO:0000256" key="5">
    <source>
        <dbReference type="SAM" id="Phobius"/>
    </source>
</evidence>
<dbReference type="EMBL" id="BAAAKW010000067">
    <property type="protein sequence ID" value="GAA1226437.1"/>
    <property type="molecule type" value="Genomic_DNA"/>
</dbReference>